<keyword evidence="1" id="KW-1133">Transmembrane helix</keyword>
<dbReference type="OrthoDB" id="8481133at2"/>
<accession>A0A552X5E6</accession>
<comment type="caution">
    <text evidence="2">The sequence shown here is derived from an EMBL/GenBank/DDBJ whole genome shotgun (WGS) entry which is preliminary data.</text>
</comment>
<reference evidence="2 3" key="1">
    <citation type="submission" date="2019-07" db="EMBL/GenBank/DDBJ databases">
        <authorList>
            <person name="Yang M."/>
            <person name="Zhao D."/>
            <person name="Xiang H."/>
        </authorList>
    </citation>
    <scope>NUCLEOTIDE SEQUENCE [LARGE SCALE GENOMIC DNA]</scope>
    <source>
        <strain evidence="2 3">IM1326</strain>
    </source>
</reference>
<gene>
    <name evidence="2" type="ORF">FM042_05275</name>
</gene>
<keyword evidence="1" id="KW-0472">Membrane</keyword>
<organism evidence="2 3">
    <name type="scientific">Aliidiomarina halalkaliphila</name>
    <dbReference type="NCBI Taxonomy" id="2593535"/>
    <lineage>
        <taxon>Bacteria</taxon>
        <taxon>Pseudomonadati</taxon>
        <taxon>Pseudomonadota</taxon>
        <taxon>Gammaproteobacteria</taxon>
        <taxon>Alteromonadales</taxon>
        <taxon>Idiomarinaceae</taxon>
        <taxon>Aliidiomarina</taxon>
    </lineage>
</organism>
<dbReference type="AlphaFoldDB" id="A0A552X5E6"/>
<protein>
    <submittedName>
        <fullName evidence="2">DUF2798 domain-containing protein</fullName>
    </submittedName>
</protein>
<feature type="transmembrane region" description="Helical" evidence="1">
    <location>
        <begin position="12"/>
        <end position="31"/>
    </location>
</feature>
<evidence type="ECO:0000313" key="2">
    <source>
        <dbReference type="EMBL" id="TRW50247.1"/>
    </source>
</evidence>
<evidence type="ECO:0000313" key="3">
    <source>
        <dbReference type="Proteomes" id="UP000320359"/>
    </source>
</evidence>
<dbReference type="Proteomes" id="UP000320359">
    <property type="component" value="Unassembled WGS sequence"/>
</dbReference>
<sequence>MSGARVLKKLVFPVLMSLYMAFLMTGLITWINTGLGEGFLGRWWTAFYIAWPIAALLVLLGAQRIRSLSEKIGKRL</sequence>
<keyword evidence="3" id="KW-1185">Reference proteome</keyword>
<dbReference type="EMBL" id="VJWL01000001">
    <property type="protein sequence ID" value="TRW50247.1"/>
    <property type="molecule type" value="Genomic_DNA"/>
</dbReference>
<proteinExistence type="predicted"/>
<dbReference type="InterPro" id="IPR021529">
    <property type="entry name" value="DUF2798"/>
</dbReference>
<evidence type="ECO:0000256" key="1">
    <source>
        <dbReference type="SAM" id="Phobius"/>
    </source>
</evidence>
<name>A0A552X5E6_9GAMM</name>
<feature type="transmembrane region" description="Helical" evidence="1">
    <location>
        <begin position="43"/>
        <end position="62"/>
    </location>
</feature>
<dbReference type="Pfam" id="PF11391">
    <property type="entry name" value="DUF2798"/>
    <property type="match status" value="1"/>
</dbReference>
<keyword evidence="1" id="KW-0812">Transmembrane</keyword>